<dbReference type="GO" id="GO:0016491">
    <property type="term" value="F:oxidoreductase activity"/>
    <property type="evidence" value="ECO:0007669"/>
    <property type="project" value="InterPro"/>
</dbReference>
<proteinExistence type="predicted"/>
<name>A0AA85APQ2_9TREM</name>
<accession>A0AA85APQ2</accession>
<feature type="domain" description="Aldehyde dehydrogenase" evidence="1">
    <location>
        <begin position="22"/>
        <end position="96"/>
    </location>
</feature>
<protein>
    <recommendedName>
        <fullName evidence="1">Aldehyde dehydrogenase domain-containing protein</fullName>
    </recommendedName>
</protein>
<organism evidence="2 3">
    <name type="scientific">Schistosoma margrebowiei</name>
    <dbReference type="NCBI Taxonomy" id="48269"/>
    <lineage>
        <taxon>Eukaryota</taxon>
        <taxon>Metazoa</taxon>
        <taxon>Spiralia</taxon>
        <taxon>Lophotrochozoa</taxon>
        <taxon>Platyhelminthes</taxon>
        <taxon>Trematoda</taxon>
        <taxon>Digenea</taxon>
        <taxon>Strigeidida</taxon>
        <taxon>Schistosomatoidea</taxon>
        <taxon>Schistosomatidae</taxon>
        <taxon>Schistosoma</taxon>
    </lineage>
</organism>
<dbReference type="SUPFAM" id="SSF53720">
    <property type="entry name" value="ALDH-like"/>
    <property type="match status" value="1"/>
</dbReference>
<sequence>TTVEPILKPEIKRNSIFINNEWVESSSGKTFNTINPATGKVICQVSEGDKVDIDKAVKAARKAFEFGSEWRTMDASHRGVLLHKLADLIERDRVYLA</sequence>
<dbReference type="Gene3D" id="3.40.605.10">
    <property type="entry name" value="Aldehyde Dehydrogenase, Chain A, domain 1"/>
    <property type="match status" value="1"/>
</dbReference>
<dbReference type="WBParaSite" id="SMRG1_97790.1">
    <property type="protein sequence ID" value="SMRG1_97790.1"/>
    <property type="gene ID" value="SMRG1_97790"/>
</dbReference>
<evidence type="ECO:0000313" key="3">
    <source>
        <dbReference type="WBParaSite" id="SMRG1_97790.1"/>
    </source>
</evidence>
<evidence type="ECO:0000259" key="1">
    <source>
        <dbReference type="Pfam" id="PF00171"/>
    </source>
</evidence>
<dbReference type="InterPro" id="IPR016161">
    <property type="entry name" value="Ald_DH/histidinol_DH"/>
</dbReference>
<dbReference type="InterPro" id="IPR015590">
    <property type="entry name" value="Aldehyde_DH_dom"/>
</dbReference>
<dbReference type="PANTHER" id="PTHR11699">
    <property type="entry name" value="ALDEHYDE DEHYDROGENASE-RELATED"/>
    <property type="match status" value="1"/>
</dbReference>
<dbReference type="InterPro" id="IPR016162">
    <property type="entry name" value="Ald_DH_N"/>
</dbReference>
<evidence type="ECO:0000313" key="2">
    <source>
        <dbReference type="Proteomes" id="UP000050790"/>
    </source>
</evidence>
<dbReference type="Pfam" id="PF00171">
    <property type="entry name" value="Aldedh"/>
    <property type="match status" value="1"/>
</dbReference>
<dbReference type="AlphaFoldDB" id="A0AA85APQ2"/>
<reference evidence="3" key="1">
    <citation type="submission" date="2023-11" db="UniProtKB">
        <authorList>
            <consortium name="WormBaseParasite"/>
        </authorList>
    </citation>
    <scope>IDENTIFICATION</scope>
</reference>
<dbReference type="Proteomes" id="UP000050790">
    <property type="component" value="Unassembled WGS sequence"/>
</dbReference>